<reference evidence="1 2" key="1">
    <citation type="submission" date="2023-06" db="EMBL/GenBank/DDBJ databases">
        <authorList>
            <person name="Oyuntsetseg B."/>
            <person name="Kim S.B."/>
        </authorList>
    </citation>
    <scope>NUCLEOTIDE SEQUENCE [LARGE SCALE GENOMIC DNA]</scope>
    <source>
        <strain evidence="1 2">4-36</strain>
    </source>
</reference>
<evidence type="ECO:0000313" key="2">
    <source>
        <dbReference type="Proteomes" id="UP001239397"/>
    </source>
</evidence>
<accession>A0A9Y2NJW3</accession>
<dbReference type="EMBL" id="CP127295">
    <property type="protein sequence ID" value="WIY04424.1"/>
    <property type="molecule type" value="Genomic_DNA"/>
</dbReference>
<dbReference type="AlphaFoldDB" id="A0A9Y2NJW3"/>
<organism evidence="1 2">
    <name type="scientific">Amycolatopsis mongoliensis</name>
    <dbReference type="NCBI Taxonomy" id="715475"/>
    <lineage>
        <taxon>Bacteria</taxon>
        <taxon>Bacillati</taxon>
        <taxon>Actinomycetota</taxon>
        <taxon>Actinomycetes</taxon>
        <taxon>Pseudonocardiales</taxon>
        <taxon>Pseudonocardiaceae</taxon>
        <taxon>Amycolatopsis</taxon>
    </lineage>
</organism>
<sequence length="182" mass="19645">MTALIDKAVPTQVAPAGHVLIVNSTSFGAVSLSLAWVNDGAFAFTTDQPPTRTVHIGGDWFQESRWGAAIAVSLPDGVHVLNATEVQVALHAAGVAFQHHTAVDVLAELFLIGLERLGVEEVRRIAADWRVTEVASSREKIPVALWRKEMRRVWGSRKQMDRACLAKCAVLDAVMANAKVAA</sequence>
<proteinExistence type="predicted"/>
<dbReference type="Proteomes" id="UP001239397">
    <property type="component" value="Chromosome"/>
</dbReference>
<keyword evidence="2" id="KW-1185">Reference proteome</keyword>
<dbReference type="RefSeq" id="WP_286000751.1">
    <property type="nucleotide sequence ID" value="NZ_CP127295.1"/>
</dbReference>
<dbReference type="KEGG" id="amog:QRX60_11460"/>
<name>A0A9Y2NJW3_9PSEU</name>
<gene>
    <name evidence="1" type="ORF">QRX60_11460</name>
</gene>
<evidence type="ECO:0000313" key="1">
    <source>
        <dbReference type="EMBL" id="WIY04424.1"/>
    </source>
</evidence>
<protein>
    <submittedName>
        <fullName evidence="1">Uncharacterized protein</fullName>
    </submittedName>
</protein>